<dbReference type="PROSITE" id="PS50889">
    <property type="entry name" value="S4"/>
    <property type="match status" value="1"/>
</dbReference>
<dbReference type="Pfam" id="PF17774">
    <property type="entry name" value="YlmH_RBD"/>
    <property type="match status" value="1"/>
</dbReference>
<protein>
    <recommendedName>
        <fullName evidence="2">RNA-binding S4 domain-containing protein</fullName>
    </recommendedName>
</protein>
<organism evidence="3 4">
    <name type="scientific">Peptoanaerobacter stomatis</name>
    <dbReference type="NCBI Taxonomy" id="796937"/>
    <lineage>
        <taxon>Bacteria</taxon>
        <taxon>Bacillati</taxon>
        <taxon>Bacillota</taxon>
        <taxon>Clostridia</taxon>
        <taxon>Peptostreptococcales</taxon>
        <taxon>Filifactoraceae</taxon>
        <taxon>Peptoanaerobacter</taxon>
    </lineage>
</organism>
<dbReference type="Gene3D" id="3.30.70.330">
    <property type="match status" value="1"/>
</dbReference>
<dbReference type="InterPro" id="IPR040591">
    <property type="entry name" value="RqcP2_RBD"/>
</dbReference>
<keyword evidence="1" id="KW-0694">RNA-binding</keyword>
<name>G9X325_9FIRM</name>
<reference evidence="3 4" key="1">
    <citation type="submission" date="2011-08" db="EMBL/GenBank/DDBJ databases">
        <title>The Genome Sequence of Eubacteriaceae bacterium ACC19a.</title>
        <authorList>
            <consortium name="The Broad Institute Genome Sequencing Platform"/>
            <person name="Earl A."/>
            <person name="Ward D."/>
            <person name="Feldgarden M."/>
            <person name="Gevers D."/>
            <person name="Sizova M."/>
            <person name="Hazen A."/>
            <person name="Epstein S."/>
            <person name="Young S.K."/>
            <person name="Zeng Q."/>
            <person name="Gargeya S."/>
            <person name="Fitzgerald M."/>
            <person name="Haas B."/>
            <person name="Abouelleil A."/>
            <person name="Alvarado L."/>
            <person name="Arachchi H.M."/>
            <person name="Berlin A."/>
            <person name="Brown A."/>
            <person name="Chapman S.B."/>
            <person name="Chen Z."/>
            <person name="Dunbar C."/>
            <person name="Freedman E."/>
            <person name="Gearin G."/>
            <person name="Gellesch M."/>
            <person name="Goldberg J."/>
            <person name="Griggs A."/>
            <person name="Gujja S."/>
            <person name="Heiman D."/>
            <person name="Howarth C."/>
            <person name="Larson L."/>
            <person name="Lui A."/>
            <person name="MacDonald P.J.P."/>
            <person name="Montmayeur A."/>
            <person name="Murphy C."/>
            <person name="Neiman D."/>
            <person name="Pearson M."/>
            <person name="Priest M."/>
            <person name="Roberts A."/>
            <person name="Saif S."/>
            <person name="Shea T."/>
            <person name="Shenoy N."/>
            <person name="Sisk P."/>
            <person name="Stolte C."/>
            <person name="Sykes S."/>
            <person name="Wortman J."/>
            <person name="Nusbaum C."/>
            <person name="Birren B."/>
        </authorList>
    </citation>
    <scope>NUCLEOTIDE SEQUENCE [LARGE SCALE GENOMIC DNA]</scope>
    <source>
        <strain evidence="3 4">ACC19a</strain>
    </source>
</reference>
<dbReference type="InterPro" id="IPR002942">
    <property type="entry name" value="S4_RNA-bd"/>
</dbReference>
<dbReference type="AlphaFoldDB" id="G9X325"/>
<evidence type="ECO:0000259" key="2">
    <source>
        <dbReference type="SMART" id="SM00363"/>
    </source>
</evidence>
<proteinExistence type="predicted"/>
<evidence type="ECO:0000313" key="3">
    <source>
        <dbReference type="EMBL" id="EHL10567.1"/>
    </source>
</evidence>
<gene>
    <name evidence="3" type="ORF">HMPREF9629_00782</name>
</gene>
<dbReference type="HOGENOM" id="CLU_075687_1_0_9"/>
<dbReference type="Gene3D" id="3.10.290.10">
    <property type="entry name" value="RNA-binding S4 domain"/>
    <property type="match status" value="1"/>
</dbReference>
<dbReference type="InterPro" id="IPR012677">
    <property type="entry name" value="Nucleotide-bd_a/b_plait_sf"/>
</dbReference>
<dbReference type="SUPFAM" id="SSF55174">
    <property type="entry name" value="Alpha-L RNA-binding motif"/>
    <property type="match status" value="1"/>
</dbReference>
<dbReference type="GO" id="GO:0003723">
    <property type="term" value="F:RNA binding"/>
    <property type="evidence" value="ECO:0007669"/>
    <property type="project" value="UniProtKB-KW"/>
</dbReference>
<evidence type="ECO:0000256" key="1">
    <source>
        <dbReference type="PROSITE-ProRule" id="PRU00182"/>
    </source>
</evidence>
<dbReference type="RefSeq" id="WP_009525017.1">
    <property type="nucleotide sequence ID" value="NZ_JH414549.1"/>
</dbReference>
<evidence type="ECO:0000313" key="4">
    <source>
        <dbReference type="Proteomes" id="UP000006437"/>
    </source>
</evidence>
<dbReference type="Proteomes" id="UP000006437">
    <property type="component" value="Unassembled WGS sequence"/>
</dbReference>
<accession>G9X325</accession>
<feature type="domain" description="RNA-binding S4" evidence="2">
    <location>
        <begin position="185"/>
        <end position="252"/>
    </location>
</feature>
<comment type="caution">
    <text evidence="3">The sequence shown here is derived from an EMBL/GenBank/DDBJ whole genome shotgun (WGS) entry which is preliminary data.</text>
</comment>
<dbReference type="InterPro" id="IPR036986">
    <property type="entry name" value="S4_RNA-bd_sf"/>
</dbReference>
<dbReference type="EMBL" id="AFZE01000057">
    <property type="protein sequence ID" value="EHL10567.1"/>
    <property type="molecule type" value="Genomic_DNA"/>
</dbReference>
<dbReference type="CDD" id="cd00165">
    <property type="entry name" value="S4"/>
    <property type="match status" value="1"/>
</dbReference>
<dbReference type="Gene3D" id="3.30.1370.160">
    <property type="match status" value="1"/>
</dbReference>
<sequence>MIDKNKYTSFIKQEDVREFIIKNISKLEGVLDNFDIRRTDFMNPYEQRLFISVLNAFSNEISCQAVGGNENSERKMFLIYPDYIYEVELPIKLLRLYGNFKFEKISHRDCLGALMSVGITREKIGDIYVHKDFIDVVIDEAIGNYMISNITSIRHCSIKGKILPIEELTETEIELVKKDYSVSSLRLDNIIAEAFNLSRASAISVIKSERVKVNYEPVFSQSKEIEENSLISVKGYGRFVFISSNGLSKKGKIRISLAHYK</sequence>
<dbReference type="SMART" id="SM00363">
    <property type="entry name" value="S4"/>
    <property type="match status" value="1"/>
</dbReference>
<dbReference type="BioCyc" id="EBAC796937-HMP:GMGH-784-MONOMER"/>